<proteinExistence type="inferred from homology"/>
<evidence type="ECO:0000256" key="9">
    <source>
        <dbReference type="ARBA" id="ARBA00023136"/>
    </source>
</evidence>
<dbReference type="EMBL" id="CP051167">
    <property type="protein sequence ID" value="QIZ69549.1"/>
    <property type="molecule type" value="Genomic_DNA"/>
</dbReference>
<keyword evidence="5 11" id="KW-0812">Transmembrane</keyword>
<keyword evidence="8 11" id="KW-1133">Transmembrane helix</keyword>
<feature type="region of interest" description="Disordered" evidence="10">
    <location>
        <begin position="89"/>
        <end position="121"/>
    </location>
</feature>
<feature type="domain" description="Peptidase M50" evidence="12">
    <location>
        <begin position="247"/>
        <end position="414"/>
    </location>
</feature>
<comment type="cofactor">
    <cofactor evidence="1">
        <name>Zn(2+)</name>
        <dbReference type="ChEBI" id="CHEBI:29105"/>
    </cofactor>
</comment>
<reference evidence="13 14" key="1">
    <citation type="submission" date="2020-04" db="EMBL/GenBank/DDBJ databases">
        <authorList>
            <person name="Basu S."/>
            <person name="Maruthanayagam V."/>
            <person name="Chakraborty S."/>
            <person name="Pramanik A."/>
            <person name="Mukherjee J."/>
            <person name="Brink B."/>
        </authorList>
    </citation>
    <scope>NUCLEOTIDE SEQUENCE [LARGE SCALE GENOMIC DNA]</scope>
    <source>
        <strain evidence="13 14">AP17</strain>
    </source>
</reference>
<feature type="transmembrane region" description="Helical" evidence="11">
    <location>
        <begin position="465"/>
        <end position="485"/>
    </location>
</feature>
<name>A0A6H1TW52_9CYAN</name>
<dbReference type="RefSeq" id="WP_168567706.1">
    <property type="nucleotide sequence ID" value="NZ_CP051167.1"/>
</dbReference>
<sequence length="491" mass="54936">MIVWLLLVLLGAVTYLILQRRVAYRTRTPIWILWLVLMTPAIIWLGWLVVYGENAPIPPILAIAPFAVCPIIYWFLVQWGRRSLPRTEVVETQEEEDESESASESELPETEPRPLTQEEENQLRDCFSWTVYPLHGIDYRPQAVICRGQLRAAPDVAYHKIETKIHECFGDRFLVVLQEDFKGKPFFVLVPNPQHQRQRDDLSQPAIALALAAITLFTTTVMGTQIAGLEIDNVFVNPVLLIDGLPYAIALMAILGIHESAHYLCARYYQIEVTLPYFIPFPAFLGTFGAFIQMRSPMPNRKVLFDISLAGPVAGFVLTVPLLLWGLHNSTVVDLPEEGGLLTIEALNPRFSFLLTILSKIALGSQLTAQGAIALHPVAVAAYIGLIATAFNLMPVGQLDGGHLVHAMFGQRTAVMVGQFARFSLLALSFLYRDWFLLALFLFIMPILDNPALNDLSELDDRRDFCGLVAIAVLLSIVLPAPSFVTQWLNF</sequence>
<feature type="transmembrane region" description="Helical" evidence="11">
    <location>
        <begin position="375"/>
        <end position="394"/>
    </location>
</feature>
<comment type="similarity">
    <text evidence="3">Belongs to the peptidase M50B family.</text>
</comment>
<evidence type="ECO:0000259" key="12">
    <source>
        <dbReference type="Pfam" id="PF02163"/>
    </source>
</evidence>
<dbReference type="Pfam" id="PF02163">
    <property type="entry name" value="Peptidase_M50"/>
    <property type="match status" value="1"/>
</dbReference>
<dbReference type="Proteomes" id="UP000500857">
    <property type="component" value="Chromosome"/>
</dbReference>
<dbReference type="InterPro" id="IPR044838">
    <property type="entry name" value="EGY1-like"/>
</dbReference>
<dbReference type="GO" id="GO:0008233">
    <property type="term" value="F:peptidase activity"/>
    <property type="evidence" value="ECO:0007669"/>
    <property type="project" value="UniProtKB-KW"/>
</dbReference>
<feature type="transmembrane region" description="Helical" evidence="11">
    <location>
        <begin position="275"/>
        <end position="292"/>
    </location>
</feature>
<evidence type="ECO:0000256" key="3">
    <source>
        <dbReference type="ARBA" id="ARBA00007931"/>
    </source>
</evidence>
<feature type="transmembrane region" description="Helical" evidence="11">
    <location>
        <begin position="29"/>
        <end position="50"/>
    </location>
</feature>
<feature type="compositionally biased region" description="Acidic residues" evidence="10">
    <location>
        <begin position="91"/>
        <end position="109"/>
    </location>
</feature>
<dbReference type="GO" id="GO:0006508">
    <property type="term" value="P:proteolysis"/>
    <property type="evidence" value="ECO:0007669"/>
    <property type="project" value="UniProtKB-KW"/>
</dbReference>
<dbReference type="PANTHER" id="PTHR31412">
    <property type="entry name" value="ZINC METALLOPROTEASE EGY1"/>
    <property type="match status" value="1"/>
</dbReference>
<dbReference type="CDD" id="cd06160">
    <property type="entry name" value="S2P-M50_like_2"/>
    <property type="match status" value="1"/>
</dbReference>
<keyword evidence="9 11" id="KW-0472">Membrane</keyword>
<evidence type="ECO:0000256" key="11">
    <source>
        <dbReference type="SAM" id="Phobius"/>
    </source>
</evidence>
<accession>A0A6H1TW52</accession>
<evidence type="ECO:0000313" key="14">
    <source>
        <dbReference type="Proteomes" id="UP000500857"/>
    </source>
</evidence>
<dbReference type="InterPro" id="IPR008915">
    <property type="entry name" value="Peptidase_M50"/>
</dbReference>
<keyword evidence="4 13" id="KW-0645">Protease</keyword>
<feature type="transmembrane region" description="Helical" evidence="11">
    <location>
        <begin position="57"/>
        <end position="76"/>
    </location>
</feature>
<evidence type="ECO:0000256" key="4">
    <source>
        <dbReference type="ARBA" id="ARBA00022670"/>
    </source>
</evidence>
<organism evidence="13 14">
    <name type="scientific">Oxynema aestuarii AP17</name>
    <dbReference type="NCBI Taxonomy" id="2064643"/>
    <lineage>
        <taxon>Bacteria</taxon>
        <taxon>Bacillati</taxon>
        <taxon>Cyanobacteriota</taxon>
        <taxon>Cyanophyceae</taxon>
        <taxon>Oscillatoriophycideae</taxon>
        <taxon>Oscillatoriales</taxon>
        <taxon>Oscillatoriaceae</taxon>
        <taxon>Oxynema</taxon>
        <taxon>Oxynema aestuarii</taxon>
    </lineage>
</organism>
<gene>
    <name evidence="13" type="ORF">HCG48_02250</name>
</gene>
<keyword evidence="14" id="KW-1185">Reference proteome</keyword>
<feature type="transmembrane region" description="Helical" evidence="11">
    <location>
        <begin position="202"/>
        <end position="222"/>
    </location>
</feature>
<keyword evidence="6" id="KW-0378">Hydrolase</keyword>
<dbReference type="PANTHER" id="PTHR31412:SF0">
    <property type="entry name" value="ZINC METALLOPROTEASE EGY1, CHLOROPLASTIC-RELATED"/>
    <property type="match status" value="1"/>
</dbReference>
<comment type="subcellular location">
    <subcellularLocation>
        <location evidence="2">Membrane</location>
        <topology evidence="2">Multi-pass membrane protein</topology>
    </subcellularLocation>
</comment>
<evidence type="ECO:0000256" key="7">
    <source>
        <dbReference type="ARBA" id="ARBA00022946"/>
    </source>
</evidence>
<feature type="transmembrane region" description="Helical" evidence="11">
    <location>
        <begin position="234"/>
        <end position="255"/>
    </location>
</feature>
<dbReference type="KEGG" id="oxy:HCG48_02250"/>
<keyword evidence="7" id="KW-0809">Transit peptide</keyword>
<evidence type="ECO:0000256" key="5">
    <source>
        <dbReference type="ARBA" id="ARBA00022692"/>
    </source>
</evidence>
<feature type="transmembrane region" description="Helical" evidence="11">
    <location>
        <begin position="435"/>
        <end position="453"/>
    </location>
</feature>
<evidence type="ECO:0000256" key="2">
    <source>
        <dbReference type="ARBA" id="ARBA00004141"/>
    </source>
</evidence>
<evidence type="ECO:0000256" key="6">
    <source>
        <dbReference type="ARBA" id="ARBA00022801"/>
    </source>
</evidence>
<evidence type="ECO:0000256" key="10">
    <source>
        <dbReference type="SAM" id="MobiDB-lite"/>
    </source>
</evidence>
<evidence type="ECO:0000256" key="1">
    <source>
        <dbReference type="ARBA" id="ARBA00001947"/>
    </source>
</evidence>
<protein>
    <submittedName>
        <fullName evidence="13">Site-2 protease family protein</fullName>
    </submittedName>
</protein>
<evidence type="ECO:0000256" key="8">
    <source>
        <dbReference type="ARBA" id="ARBA00022989"/>
    </source>
</evidence>
<dbReference type="GO" id="GO:0016020">
    <property type="term" value="C:membrane"/>
    <property type="evidence" value="ECO:0007669"/>
    <property type="project" value="UniProtKB-SubCell"/>
</dbReference>
<feature type="transmembrane region" description="Helical" evidence="11">
    <location>
        <begin position="304"/>
        <end position="327"/>
    </location>
</feature>
<dbReference type="AlphaFoldDB" id="A0A6H1TW52"/>
<evidence type="ECO:0000313" key="13">
    <source>
        <dbReference type="EMBL" id="QIZ69549.1"/>
    </source>
</evidence>